<proteinExistence type="predicted"/>
<feature type="region of interest" description="Disordered" evidence="1">
    <location>
        <begin position="178"/>
        <end position="210"/>
    </location>
</feature>
<dbReference type="AlphaFoldDB" id="A0A939PFE3"/>
<dbReference type="Proteomes" id="UP000669179">
    <property type="component" value="Unassembled WGS sequence"/>
</dbReference>
<name>A0A939PFE3_9ACTN</name>
<accession>A0A939PFE3</accession>
<dbReference type="EMBL" id="JAGEOJ010000013">
    <property type="protein sequence ID" value="MBO2451631.1"/>
    <property type="molecule type" value="Genomic_DNA"/>
</dbReference>
<feature type="region of interest" description="Disordered" evidence="1">
    <location>
        <begin position="44"/>
        <end position="95"/>
    </location>
</feature>
<organism evidence="2 3">
    <name type="scientific">Actinomadura barringtoniae</name>
    <dbReference type="NCBI Taxonomy" id="1427535"/>
    <lineage>
        <taxon>Bacteria</taxon>
        <taxon>Bacillati</taxon>
        <taxon>Actinomycetota</taxon>
        <taxon>Actinomycetes</taxon>
        <taxon>Streptosporangiales</taxon>
        <taxon>Thermomonosporaceae</taxon>
        <taxon>Actinomadura</taxon>
    </lineage>
</organism>
<evidence type="ECO:0000256" key="1">
    <source>
        <dbReference type="SAM" id="MobiDB-lite"/>
    </source>
</evidence>
<evidence type="ECO:0000313" key="3">
    <source>
        <dbReference type="Proteomes" id="UP000669179"/>
    </source>
</evidence>
<protein>
    <submittedName>
        <fullName evidence="2">Uncharacterized protein</fullName>
    </submittedName>
</protein>
<comment type="caution">
    <text evidence="2">The sequence shown here is derived from an EMBL/GenBank/DDBJ whole genome shotgun (WGS) entry which is preliminary data.</text>
</comment>
<feature type="region of interest" description="Disordered" evidence="1">
    <location>
        <begin position="134"/>
        <end position="156"/>
    </location>
</feature>
<evidence type="ECO:0000313" key="2">
    <source>
        <dbReference type="EMBL" id="MBO2451631.1"/>
    </source>
</evidence>
<feature type="compositionally biased region" description="Basic and acidic residues" evidence="1">
    <location>
        <begin position="147"/>
        <end position="156"/>
    </location>
</feature>
<feature type="compositionally biased region" description="Basic and acidic residues" evidence="1">
    <location>
        <begin position="70"/>
        <end position="95"/>
    </location>
</feature>
<gene>
    <name evidence="2" type="ORF">J4573_31390</name>
</gene>
<keyword evidence="3" id="KW-1185">Reference proteome</keyword>
<reference evidence="2" key="1">
    <citation type="submission" date="2021-03" db="EMBL/GenBank/DDBJ databases">
        <authorList>
            <person name="Kanchanasin P."/>
            <person name="Saeng-In P."/>
            <person name="Phongsopitanun W."/>
            <person name="Yuki M."/>
            <person name="Kudo T."/>
            <person name="Ohkuma M."/>
            <person name="Tanasupawat S."/>
        </authorList>
    </citation>
    <scope>NUCLEOTIDE SEQUENCE</scope>
    <source>
        <strain evidence="2">GKU 128</strain>
    </source>
</reference>
<sequence>MLDRGEVGAVVVLLEGMAAQHPDEPLSVLAVRVAAALHARITAGEAGTPPAPGLDAEVRPGPRTAQVTAAEERREAGQKRDLHADARDDAAEIRDEQAAARAARAVESARTAEAGAARISELFRLAELRDDVAARQPLGQRTPEQQQRADEEDRASNRVDRAALRAFLLSLQVDRATERHTRHADAQNRFASRRDRTAAHADRKAAEGDRDQTLIDVEALAERLHWTRQNIINLMRIIERAEHLGLIDLDVDTDPVALAELEAAAHEAAQHGE</sequence>
<dbReference type="RefSeq" id="WP_208259505.1">
    <property type="nucleotide sequence ID" value="NZ_JAGEOJ010000013.1"/>
</dbReference>